<protein>
    <submittedName>
        <fullName evidence="2">Uncharacterized protein</fullName>
    </submittedName>
</protein>
<evidence type="ECO:0000313" key="2">
    <source>
        <dbReference type="EMBL" id="CRL61228.1"/>
    </source>
</evidence>
<organism evidence="2 3">
    <name type="scientific">Proteus penneri</name>
    <dbReference type="NCBI Taxonomy" id="102862"/>
    <lineage>
        <taxon>Bacteria</taxon>
        <taxon>Pseudomonadati</taxon>
        <taxon>Pseudomonadota</taxon>
        <taxon>Gammaproteobacteria</taxon>
        <taxon>Enterobacterales</taxon>
        <taxon>Morganellaceae</taxon>
        <taxon>Proteus</taxon>
    </lineage>
</organism>
<dbReference type="RefSeq" id="WP_072063456.1">
    <property type="nucleotide sequence ID" value="NZ_CVRY01000002.1"/>
</dbReference>
<accession>A0A0G4Q5P7</accession>
<evidence type="ECO:0000313" key="3">
    <source>
        <dbReference type="Proteomes" id="UP000183920"/>
    </source>
</evidence>
<sequence length="496" mass="53564">MATWQPSNGAGFLGSIGLNNSNAPQASDANFVVDSINRSNEIARSGGNNILLQGLQGLKGIKDTIGEYQAQERLGEFQKAWGEAYANSDRDGMRQLLATYPEYAQAITGGMQGVSADVRESLGNLSSGYRNAVMNGNATDYVRQNADTFRRLGINPMEAVSIAEKDPKAAVQLADHIGMSSLGIDDYFNLQDKQLGRQIDQGRLDEQIRSNQAGEALTREGHQIQVRGQNISAQNSMRSANSSGSKPAAVQEYEYMMTLSPEQRKQFLALKGKSGTEMQQAQLSNGQTVMIDPNAQGAGDSKYYKGFDANGNVVTIPVKALSSISQPEGMATTNMMSSDMKKLLNADDKTLSSITGITGGAGKLPITSDYRTKLNDDETRDLYNAAERVLGNMQNMSIEKAKAMGASGINTVAELEIYKKGLPQPDFSSPRAIRETLKAIEQYNKDFNSGKNANLSAPLSQQSAQPAQQAPQSAIQALKQNPSLAPQFRAKYGYLP</sequence>
<dbReference type="EMBL" id="CVRY01000002">
    <property type="protein sequence ID" value="CRL61228.1"/>
    <property type="molecule type" value="Genomic_DNA"/>
</dbReference>
<reference evidence="3" key="1">
    <citation type="submission" date="2015-06" db="EMBL/GenBank/DDBJ databases">
        <authorList>
            <person name="Urmite Genomes"/>
        </authorList>
    </citation>
    <scope>NUCLEOTIDE SEQUENCE [LARGE SCALE GENOMIC DNA]</scope>
    <source>
        <strain evidence="3">CSUR P1867</strain>
    </source>
</reference>
<dbReference type="Pfam" id="PF16928">
    <property type="entry name" value="Inj_translocase"/>
    <property type="match status" value="1"/>
</dbReference>
<dbReference type="InterPro" id="IPR031619">
    <property type="entry name" value="Inj_translocase"/>
</dbReference>
<feature type="region of interest" description="Disordered" evidence="1">
    <location>
        <begin position="451"/>
        <end position="482"/>
    </location>
</feature>
<dbReference type="Proteomes" id="UP000183920">
    <property type="component" value="Unassembled WGS sequence"/>
</dbReference>
<evidence type="ECO:0000256" key="1">
    <source>
        <dbReference type="SAM" id="MobiDB-lite"/>
    </source>
</evidence>
<gene>
    <name evidence="2" type="ORF">BN1804_01373</name>
</gene>
<feature type="compositionally biased region" description="Low complexity" evidence="1">
    <location>
        <begin position="453"/>
        <end position="478"/>
    </location>
</feature>
<dbReference type="AlphaFoldDB" id="A0A0G4Q5P7"/>
<proteinExistence type="predicted"/>
<name>A0A0G4Q5P7_9GAMM</name>